<dbReference type="SUPFAM" id="SSF55961">
    <property type="entry name" value="Bet v1-like"/>
    <property type="match status" value="1"/>
</dbReference>
<name>A0ABV6YUJ8_UNCC1</name>
<comment type="caution">
    <text evidence="1">The sequence shown here is derived from an EMBL/GenBank/DDBJ whole genome shotgun (WGS) entry which is preliminary data.</text>
</comment>
<dbReference type="Pfam" id="PF10604">
    <property type="entry name" value="Polyketide_cyc2"/>
    <property type="match status" value="1"/>
</dbReference>
<reference evidence="1 2" key="1">
    <citation type="submission" date="2024-09" db="EMBL/GenBank/DDBJ databases">
        <title>Laminarin stimulates single cell rates of sulfate reduction while oxygen inhibits transcriptomic activity in coastal marine sediment.</title>
        <authorList>
            <person name="Lindsay M."/>
            <person name="Orcutt B."/>
            <person name="Emerson D."/>
            <person name="Stepanauskas R."/>
            <person name="D'Angelo T."/>
        </authorList>
    </citation>
    <scope>NUCLEOTIDE SEQUENCE [LARGE SCALE GENOMIC DNA]</scope>
    <source>
        <strain evidence="1">SAG AM-311-K15</strain>
    </source>
</reference>
<dbReference type="EMBL" id="JBHPBY010000064">
    <property type="protein sequence ID" value="MFC1849875.1"/>
    <property type="molecule type" value="Genomic_DNA"/>
</dbReference>
<evidence type="ECO:0000313" key="1">
    <source>
        <dbReference type="EMBL" id="MFC1849875.1"/>
    </source>
</evidence>
<gene>
    <name evidence="1" type="ORF">ACFL27_06665</name>
</gene>
<evidence type="ECO:0000313" key="2">
    <source>
        <dbReference type="Proteomes" id="UP001594351"/>
    </source>
</evidence>
<sequence length="139" mass="15392">MTTFNVTRKLDFPVDKVWEIAGDFQKSPGPGIIVEVEDPGNPALGGVGAIRTITIGKVKVRERLESVDAPRSYTYKILSGAPMKDHLAKGEYIPRGAATEVRFTIEFTPKIFGIGWLVALITKKAVNRYIDEIEMTARQ</sequence>
<protein>
    <submittedName>
        <fullName evidence="1">SRPBCC family protein</fullName>
    </submittedName>
</protein>
<dbReference type="Proteomes" id="UP001594351">
    <property type="component" value="Unassembled WGS sequence"/>
</dbReference>
<accession>A0ABV6YUJ8</accession>
<dbReference type="Gene3D" id="3.30.530.20">
    <property type="match status" value="1"/>
</dbReference>
<dbReference type="InterPro" id="IPR019587">
    <property type="entry name" value="Polyketide_cyclase/dehydratase"/>
</dbReference>
<organism evidence="1 2">
    <name type="scientific">candidate division CSSED10-310 bacterium</name>
    <dbReference type="NCBI Taxonomy" id="2855610"/>
    <lineage>
        <taxon>Bacteria</taxon>
        <taxon>Bacteria division CSSED10-310</taxon>
    </lineage>
</organism>
<proteinExistence type="predicted"/>
<keyword evidence="2" id="KW-1185">Reference proteome</keyword>
<dbReference type="InterPro" id="IPR023393">
    <property type="entry name" value="START-like_dom_sf"/>
</dbReference>
<dbReference type="CDD" id="cd07821">
    <property type="entry name" value="PYR_PYL_RCAR_like"/>
    <property type="match status" value="1"/>
</dbReference>